<dbReference type="Pfam" id="PF13561">
    <property type="entry name" value="adh_short_C2"/>
    <property type="match status" value="1"/>
</dbReference>
<dbReference type="InterPro" id="IPR050259">
    <property type="entry name" value="SDR"/>
</dbReference>
<dbReference type="CDD" id="cd05344">
    <property type="entry name" value="BKR_like_SDR_like"/>
    <property type="match status" value="1"/>
</dbReference>
<comment type="caution">
    <text evidence="2">The sequence shown here is derived from an EMBL/GenBank/DDBJ whole genome shotgun (WGS) entry which is preliminary data.</text>
</comment>
<name>A0A5C4JNT7_9HYPH</name>
<dbReference type="PANTHER" id="PTHR42879:SF6">
    <property type="entry name" value="NADPH-DEPENDENT REDUCTASE BACG"/>
    <property type="match status" value="1"/>
</dbReference>
<dbReference type="InterPro" id="IPR002347">
    <property type="entry name" value="SDR_fam"/>
</dbReference>
<dbReference type="Gene3D" id="3.40.50.720">
    <property type="entry name" value="NAD(P)-binding Rossmann-like Domain"/>
    <property type="match status" value="1"/>
</dbReference>
<dbReference type="SUPFAM" id="SSF51735">
    <property type="entry name" value="NAD(P)-binding Rossmann-fold domains"/>
    <property type="match status" value="1"/>
</dbReference>
<sequence>MDFGIADKKAVVLASSRGLGAGIAEALAREGVHVLLCGRTEDRLQTNCKVINETTPGKADFVVADIAQDTFVEDLLSAIGEKLGGVDILVNNSGGPTPGTVAEMSPERLDNFFRSMVSPIITLTNALVPQMKEKGWGRIVTVASSGVIEPIPNLALSNTLRSALVGWNKTLSSEVAASGITANMLLPGRIHTDRIDELDHANAERSGRSLAEVRKATLSTIPAGRLGRVEEFASIAAFLCSRQASYLTGSLIRCDGGATHAI</sequence>
<dbReference type="OrthoDB" id="9793325at2"/>
<dbReference type="RefSeq" id="WP_138749434.1">
    <property type="nucleotide sequence ID" value="NZ_VCLB01000008.1"/>
</dbReference>
<dbReference type="InterPro" id="IPR036291">
    <property type="entry name" value="NAD(P)-bd_dom_sf"/>
</dbReference>
<dbReference type="AlphaFoldDB" id="A0A5C4JNT7"/>
<evidence type="ECO:0000256" key="1">
    <source>
        <dbReference type="ARBA" id="ARBA00006484"/>
    </source>
</evidence>
<dbReference type="EMBL" id="VCLB01000008">
    <property type="protein sequence ID" value="TNB46998.1"/>
    <property type="molecule type" value="Genomic_DNA"/>
</dbReference>
<comment type="similarity">
    <text evidence="1">Belongs to the short-chain dehydrogenases/reductases (SDR) family.</text>
</comment>
<accession>A0A5C4JNT7</accession>
<reference evidence="2 3" key="1">
    <citation type="submission" date="2019-06" db="EMBL/GenBank/DDBJ databases">
        <title>Martelella lutilitoris sp. nov., isolated from a tidal mudflat.</title>
        <authorList>
            <person name="Kim Y.-J."/>
        </authorList>
    </citation>
    <scope>NUCLEOTIDE SEQUENCE [LARGE SCALE GENOMIC DNA]</scope>
    <source>
        <strain evidence="2 3">GH2-6</strain>
    </source>
</reference>
<protein>
    <submittedName>
        <fullName evidence="2">SDR family oxidoreductase</fullName>
    </submittedName>
</protein>
<dbReference type="PANTHER" id="PTHR42879">
    <property type="entry name" value="3-OXOACYL-(ACYL-CARRIER-PROTEIN) REDUCTASE"/>
    <property type="match status" value="1"/>
</dbReference>
<evidence type="ECO:0000313" key="2">
    <source>
        <dbReference type="EMBL" id="TNB46998.1"/>
    </source>
</evidence>
<evidence type="ECO:0000313" key="3">
    <source>
        <dbReference type="Proteomes" id="UP000307874"/>
    </source>
</evidence>
<keyword evidence="3" id="KW-1185">Reference proteome</keyword>
<organism evidence="2 3">
    <name type="scientific">Martelella lutilitoris</name>
    <dbReference type="NCBI Taxonomy" id="2583532"/>
    <lineage>
        <taxon>Bacteria</taxon>
        <taxon>Pseudomonadati</taxon>
        <taxon>Pseudomonadota</taxon>
        <taxon>Alphaproteobacteria</taxon>
        <taxon>Hyphomicrobiales</taxon>
        <taxon>Aurantimonadaceae</taxon>
        <taxon>Martelella</taxon>
    </lineage>
</organism>
<dbReference type="PRINTS" id="PR00081">
    <property type="entry name" value="GDHRDH"/>
</dbReference>
<dbReference type="Proteomes" id="UP000307874">
    <property type="component" value="Unassembled WGS sequence"/>
</dbReference>
<proteinExistence type="inferred from homology"/>
<gene>
    <name evidence="2" type="ORF">FF124_15740</name>
</gene>